<keyword evidence="3 6" id="KW-1133">Transmembrane helix</keyword>
<evidence type="ECO:0000256" key="6">
    <source>
        <dbReference type="HAMAP-Rule" id="MF_03058"/>
    </source>
</evidence>
<name>A0AAN7WFE5_9SACH</name>
<evidence type="ECO:0000256" key="1">
    <source>
        <dbReference type="ARBA" id="ARBA00022692"/>
    </source>
</evidence>
<keyword evidence="1 6" id="KW-0812">Transmembrane</keyword>
<reference evidence="8" key="1">
    <citation type="submission" date="2023-07" db="EMBL/GenBank/DDBJ databases">
        <title>A draft genome of Kazachstania heterogenica Y-27499.</title>
        <authorList>
            <person name="Donic C."/>
            <person name="Kralova J.S."/>
            <person name="Fidel L."/>
            <person name="Ben-Dor S."/>
            <person name="Jung S."/>
        </authorList>
    </citation>
    <scope>NUCLEOTIDE SEQUENCE [LARGE SCALE GENOMIC DNA]</scope>
    <source>
        <strain evidence="8">Y27499</strain>
    </source>
</reference>
<dbReference type="AlphaFoldDB" id="A0AAN7WFE5"/>
<dbReference type="GO" id="GO:0005789">
    <property type="term" value="C:endoplasmic reticulum membrane"/>
    <property type="evidence" value="ECO:0007669"/>
    <property type="project" value="UniProtKB-SubCell"/>
</dbReference>
<feature type="short sequence motif" description="Prevents secretion from ER" evidence="6">
    <location>
        <begin position="72"/>
        <end position="75"/>
    </location>
</feature>
<dbReference type="GO" id="GO:0012507">
    <property type="term" value="C:ER to Golgi transport vesicle membrane"/>
    <property type="evidence" value="ECO:0007669"/>
    <property type="project" value="UniProtKB-SubCell"/>
</dbReference>
<keyword evidence="2 6" id="KW-0256">Endoplasmic reticulum</keyword>
<dbReference type="EMBL" id="JAWIZZ010000053">
    <property type="protein sequence ID" value="KAK5778355.1"/>
    <property type="molecule type" value="Genomic_DNA"/>
</dbReference>
<dbReference type="GO" id="GO:0033116">
    <property type="term" value="C:endoplasmic reticulum-Golgi intermediate compartment membrane"/>
    <property type="evidence" value="ECO:0007669"/>
    <property type="project" value="UniProtKB-SubCell"/>
</dbReference>
<organism evidence="7 8">
    <name type="scientific">Arxiozyma heterogenica</name>
    <dbReference type="NCBI Taxonomy" id="278026"/>
    <lineage>
        <taxon>Eukaryota</taxon>
        <taxon>Fungi</taxon>
        <taxon>Dikarya</taxon>
        <taxon>Ascomycota</taxon>
        <taxon>Saccharomycotina</taxon>
        <taxon>Saccharomycetes</taxon>
        <taxon>Saccharomycetales</taxon>
        <taxon>Saccharomycetaceae</taxon>
        <taxon>Arxiozyma</taxon>
    </lineage>
</organism>
<comment type="similarity">
    <text evidence="6">Belongs to the VMA21 family.</text>
</comment>
<gene>
    <name evidence="7" type="ORF">RI543_004016</name>
</gene>
<dbReference type="Pfam" id="PF09446">
    <property type="entry name" value="VMA21"/>
    <property type="match status" value="1"/>
</dbReference>
<evidence type="ECO:0000256" key="4">
    <source>
        <dbReference type="ARBA" id="ARBA00023136"/>
    </source>
</evidence>
<evidence type="ECO:0008006" key="9">
    <source>
        <dbReference type="Google" id="ProtNLM"/>
    </source>
</evidence>
<comment type="function">
    <text evidence="6">Required for the assembly of the V0 complex of the vacuolar ATPase (V-ATPase) in the endoplasmic reticulum.</text>
</comment>
<keyword evidence="8" id="KW-1185">Reference proteome</keyword>
<evidence type="ECO:0000256" key="3">
    <source>
        <dbReference type="ARBA" id="ARBA00022989"/>
    </source>
</evidence>
<dbReference type="HAMAP" id="MF_03058">
    <property type="entry name" value="VMA21"/>
    <property type="match status" value="1"/>
</dbReference>
<evidence type="ECO:0000313" key="8">
    <source>
        <dbReference type="Proteomes" id="UP001306508"/>
    </source>
</evidence>
<keyword evidence="4 6" id="KW-0472">Membrane</keyword>
<sequence length="75" mass="8058">MAVDVPRSVIKKLVIATFCMIALPLVTFFISNSYISNSIISGGLAALVANVVLIAFIIVAFTEDIKVESNEKKQA</sequence>
<feature type="transmembrane region" description="Helical" evidence="6">
    <location>
        <begin position="12"/>
        <end position="33"/>
    </location>
</feature>
<evidence type="ECO:0000256" key="5">
    <source>
        <dbReference type="ARBA" id="ARBA00023329"/>
    </source>
</evidence>
<comment type="subcellular location">
    <subcellularLocation>
        <location evidence="6">Endoplasmic reticulum membrane</location>
        <topology evidence="6">Multi-pass membrane protein</topology>
    </subcellularLocation>
    <subcellularLocation>
        <location evidence="6">Endoplasmic reticulum-Golgi intermediate compartment membrane</location>
        <topology evidence="6">Multi-pass membrane protein</topology>
    </subcellularLocation>
    <subcellularLocation>
        <location evidence="6">Cytoplasmic vesicle</location>
        <location evidence="6">COPII-coated vesicle membrane</location>
        <topology evidence="6">Multi-pass membrane protein</topology>
    </subcellularLocation>
</comment>
<keyword evidence="5 6" id="KW-0968">Cytoplasmic vesicle</keyword>
<protein>
    <recommendedName>
        <fullName evidence="9">Vacuolar ATPase assembly integral membrane protein VMA21</fullName>
    </recommendedName>
</protein>
<dbReference type="GO" id="GO:0070072">
    <property type="term" value="P:vacuolar proton-transporting V-type ATPase complex assembly"/>
    <property type="evidence" value="ECO:0007669"/>
    <property type="project" value="UniProtKB-UniRule"/>
</dbReference>
<evidence type="ECO:0000256" key="2">
    <source>
        <dbReference type="ARBA" id="ARBA00022824"/>
    </source>
</evidence>
<proteinExistence type="inferred from homology"/>
<evidence type="ECO:0000313" key="7">
    <source>
        <dbReference type="EMBL" id="KAK5778355.1"/>
    </source>
</evidence>
<dbReference type="Proteomes" id="UP001306508">
    <property type="component" value="Unassembled WGS sequence"/>
</dbReference>
<dbReference type="InterPro" id="IPR019013">
    <property type="entry name" value="Vma21"/>
</dbReference>
<feature type="transmembrane region" description="Helical" evidence="6">
    <location>
        <begin position="39"/>
        <end position="62"/>
    </location>
</feature>
<comment type="caution">
    <text evidence="7">The sequence shown here is derived from an EMBL/GenBank/DDBJ whole genome shotgun (WGS) entry which is preliminary data.</text>
</comment>
<accession>A0AAN7WFE5</accession>